<comment type="subcellular location">
    <subcellularLocation>
        <location evidence="1">Secreted</location>
    </subcellularLocation>
</comment>
<dbReference type="InterPro" id="IPR013783">
    <property type="entry name" value="Ig-like_fold"/>
</dbReference>
<protein>
    <submittedName>
        <fullName evidence="7">DNRLRE domain-containing protein</fullName>
    </submittedName>
</protein>
<evidence type="ECO:0000256" key="3">
    <source>
        <dbReference type="ARBA" id="ARBA00022729"/>
    </source>
</evidence>
<feature type="domain" description="Carbohydrate-binding module family 96" evidence="6">
    <location>
        <begin position="133"/>
        <end position="282"/>
    </location>
</feature>
<feature type="region of interest" description="Disordered" evidence="4">
    <location>
        <begin position="583"/>
        <end position="602"/>
    </location>
</feature>
<evidence type="ECO:0000256" key="1">
    <source>
        <dbReference type="ARBA" id="ARBA00004613"/>
    </source>
</evidence>
<feature type="domain" description="DUF6973" evidence="5">
    <location>
        <begin position="752"/>
        <end position="848"/>
    </location>
</feature>
<sequence>MDGDTAVYPSVVPDGDLHVTALPHRFTESLILKKRPTDPVELRLPVTLDGMDLKKTNQRHLRLEDGDGDLIASAPAPRMWGTGTDPKSGDPARSAEIATTVEETPEGTVLVLRPSQEFLSDPSVSYPVTIDPTTTLAASTDTWVATNYPDSQRGSTELKAGTYNAGTTKARSYVKFDVAKYADKHIISAELRLHSYWSSTCSTTGSGVTARRITESWDPSAVTWGAQPATTDAGAAVSTSSYGHDAACPANFMRWNVAGIAQAWADGEPNHGLQIRGVDETDSSTWRRFRSANYVDGSQGPTEPALSVTYNTKPGVASPVSPANATVTADTTPTLSAKATDPDGDTVRFTIEVWNADGTTKIASGQSPYTASAATGSWTAPTLATGPYKWRIATYDGTDWNGTWSAWRTLTVDTSVPAAPTLSSSTHPADGLWHGAAGQSGTFTISDPTGKAVSAEYSLNEGTTGVATLTGGTTTLSLAPATPGTNTLTARVKNPNGVWSEWGTHTFLVGSIKGNLSASFINDIAETHFFETLHPPVDDDSLVEDPPADENYPDIDDTPADFVEQIDPEEVETEDSAKAVPIAQLPERADQDIIGTSSDGNTQTTVNLPAAMASSAELSSTDLVIYPNTQTDADTIAIRENTSAVEVFHLLRSSNAPTSFTYQPTLRPGEVITVGENNTMMISNPAGGLTTFVTAPLALDAKGNTVPVTMTLSGDDIVVSLAPATGQSITYPVLLDPGYGYGSVTEAESDYCFWNPYDCSIAHDRANVAFKKAQELYRDSTLFQGTGDAFRHCYWNALMEIRLSTKDAYEIATRHESKSKGVDKKMDLRNNSIGRGIGRKNDGKTSAGTRSKKACINAQKNGSLWIIKSGSLVRSNK</sequence>
<dbReference type="NCBIfam" id="NF033679">
    <property type="entry name" value="DNRLRE_dom"/>
    <property type="match status" value="1"/>
</dbReference>
<evidence type="ECO:0000313" key="7">
    <source>
        <dbReference type="EMBL" id="MEH0639766.1"/>
    </source>
</evidence>
<dbReference type="Proteomes" id="UP001310290">
    <property type="component" value="Unassembled WGS sequence"/>
</dbReference>
<keyword evidence="8" id="KW-1185">Reference proteome</keyword>
<dbReference type="Gene3D" id="2.60.40.10">
    <property type="entry name" value="Immunoglobulins"/>
    <property type="match status" value="1"/>
</dbReference>
<dbReference type="InterPro" id="IPR054246">
    <property type="entry name" value="DUF6973"/>
</dbReference>
<feature type="region of interest" description="Disordered" evidence="4">
    <location>
        <begin position="68"/>
        <end position="92"/>
    </location>
</feature>
<organism evidence="7 8">
    <name type="scientific">Streptomyces bottropensis</name>
    <dbReference type="NCBI Taxonomy" id="42235"/>
    <lineage>
        <taxon>Bacteria</taxon>
        <taxon>Bacillati</taxon>
        <taxon>Actinomycetota</taxon>
        <taxon>Actinomycetes</taxon>
        <taxon>Kitasatosporales</taxon>
        <taxon>Streptomycetaceae</taxon>
        <taxon>Streptomyces</taxon>
    </lineage>
</organism>
<evidence type="ECO:0000256" key="4">
    <source>
        <dbReference type="SAM" id="MobiDB-lite"/>
    </source>
</evidence>
<evidence type="ECO:0000259" key="5">
    <source>
        <dbReference type="Pfam" id="PF22322"/>
    </source>
</evidence>
<dbReference type="InterPro" id="IPR055372">
    <property type="entry name" value="CBM96"/>
</dbReference>
<keyword evidence="3" id="KW-0732">Signal</keyword>
<name>A0ABU8B1F5_9ACTN</name>
<evidence type="ECO:0000259" key="6">
    <source>
        <dbReference type="Pfam" id="PF24517"/>
    </source>
</evidence>
<accession>A0ABU8B1F5</accession>
<evidence type="ECO:0000256" key="2">
    <source>
        <dbReference type="ARBA" id="ARBA00022525"/>
    </source>
</evidence>
<gene>
    <name evidence="7" type="ORF">QBA35_42370</name>
</gene>
<reference evidence="7" key="1">
    <citation type="submission" date="2023-04" db="EMBL/GenBank/DDBJ databases">
        <title>Genomic diversity of scab-causing Streptomyces spp. in the province of Quebec, Canada.</title>
        <authorList>
            <person name="Biessy A."/>
            <person name="Cadieux M."/>
            <person name="Ciotola M."/>
            <person name="Filion M."/>
        </authorList>
    </citation>
    <scope>NUCLEOTIDE SEQUENCE</scope>
    <source>
        <strain evidence="7">B21-115</strain>
    </source>
</reference>
<keyword evidence="2" id="KW-0964">Secreted</keyword>
<comment type="caution">
    <text evidence="7">The sequence shown here is derived from an EMBL/GenBank/DDBJ whole genome shotgun (WGS) entry which is preliminary data.</text>
</comment>
<dbReference type="Pfam" id="PF24517">
    <property type="entry name" value="CBM96"/>
    <property type="match status" value="1"/>
</dbReference>
<dbReference type="EMBL" id="JARULZ010000003">
    <property type="protein sequence ID" value="MEH0639766.1"/>
    <property type="molecule type" value="Genomic_DNA"/>
</dbReference>
<dbReference type="Pfam" id="PF22322">
    <property type="entry name" value="DUF6973"/>
    <property type="match status" value="1"/>
</dbReference>
<evidence type="ECO:0000313" key="8">
    <source>
        <dbReference type="Proteomes" id="UP001310290"/>
    </source>
</evidence>
<dbReference type="RefSeq" id="WP_334662094.1">
    <property type="nucleotide sequence ID" value="NZ_JARULZ010000003.1"/>
</dbReference>
<proteinExistence type="predicted"/>